<sequence length="184" mass="20572">MLLSGSTAEIKQPEHRYFGGHGGQGRDKTNIVMAWVYGQAPIDLASNLFALASNLLLTCTETLALPSTLLASRPGNGSTVHLCLHCTVLLQMKSGCSLKNGLENEFWTSMRVCRPRKIWWEKSCRRREGISGAWRRKKKTKAGILMYSAWNIWKYCNRPRTFKGSTRANTGPDLGLIKKELGSL</sequence>
<dbReference type="EnsemblPlants" id="Zm00001eb147540_T001">
    <property type="protein sequence ID" value="Zm00001eb147540_P001"/>
    <property type="gene ID" value="Zm00001eb147540"/>
</dbReference>
<reference evidence="1" key="2">
    <citation type="submission" date="2019-07" db="EMBL/GenBank/DDBJ databases">
        <authorList>
            <person name="Seetharam A."/>
            <person name="Woodhouse M."/>
            <person name="Cannon E."/>
        </authorList>
    </citation>
    <scope>NUCLEOTIDE SEQUENCE [LARGE SCALE GENOMIC DNA]</scope>
    <source>
        <strain evidence="1">cv. B73</strain>
    </source>
</reference>
<keyword evidence="2" id="KW-1185">Reference proteome</keyword>
<dbReference type="Gramene" id="Zm00001eb147540_T001">
    <property type="protein sequence ID" value="Zm00001eb147540_P001"/>
    <property type="gene ID" value="Zm00001eb147540"/>
</dbReference>
<reference evidence="1" key="3">
    <citation type="submission" date="2021-05" db="UniProtKB">
        <authorList>
            <consortium name="EnsemblPlants"/>
        </authorList>
    </citation>
    <scope>IDENTIFICATION</scope>
    <source>
        <strain evidence="1">cv. B73</strain>
    </source>
</reference>
<accession>A0A804NAS3</accession>
<dbReference type="Proteomes" id="UP000007305">
    <property type="component" value="Chromosome 3"/>
</dbReference>
<evidence type="ECO:0000313" key="1">
    <source>
        <dbReference type="EnsemblPlants" id="Zm00001eb147540_P001"/>
    </source>
</evidence>
<organism evidence="1 2">
    <name type="scientific">Zea mays</name>
    <name type="common">Maize</name>
    <dbReference type="NCBI Taxonomy" id="4577"/>
    <lineage>
        <taxon>Eukaryota</taxon>
        <taxon>Viridiplantae</taxon>
        <taxon>Streptophyta</taxon>
        <taxon>Embryophyta</taxon>
        <taxon>Tracheophyta</taxon>
        <taxon>Spermatophyta</taxon>
        <taxon>Magnoliopsida</taxon>
        <taxon>Liliopsida</taxon>
        <taxon>Poales</taxon>
        <taxon>Poaceae</taxon>
        <taxon>PACMAD clade</taxon>
        <taxon>Panicoideae</taxon>
        <taxon>Andropogonodae</taxon>
        <taxon>Andropogoneae</taxon>
        <taxon>Tripsacinae</taxon>
        <taxon>Zea</taxon>
    </lineage>
</organism>
<dbReference type="InParanoid" id="A0A804NAS3"/>
<dbReference type="AlphaFoldDB" id="A0A804NAS3"/>
<reference evidence="2" key="1">
    <citation type="submission" date="2015-12" db="EMBL/GenBank/DDBJ databases">
        <title>Update maize B73 reference genome by single molecule sequencing technologies.</title>
        <authorList>
            <consortium name="Maize Genome Sequencing Project"/>
            <person name="Ware D."/>
        </authorList>
    </citation>
    <scope>NUCLEOTIDE SEQUENCE [LARGE SCALE GENOMIC DNA]</scope>
    <source>
        <strain evidence="2">cv. B73</strain>
    </source>
</reference>
<proteinExistence type="predicted"/>
<name>A0A804NAS3_MAIZE</name>
<protein>
    <submittedName>
        <fullName evidence="1">Uncharacterized protein</fullName>
    </submittedName>
</protein>
<evidence type="ECO:0000313" key="2">
    <source>
        <dbReference type="Proteomes" id="UP000007305"/>
    </source>
</evidence>